<dbReference type="GO" id="GO:0005811">
    <property type="term" value="C:lipid droplet"/>
    <property type="evidence" value="ECO:0007669"/>
    <property type="project" value="TreeGrafter"/>
</dbReference>
<dbReference type="Pfam" id="PF00106">
    <property type="entry name" value="adh_short"/>
    <property type="match status" value="1"/>
</dbReference>
<sequence>MCFCRWSTLCVPFRFISQCVVVVCLLIHYTIKWIVPDCCRRRKRLTDRIILITGSGNGLGRSLALRLARLKPILVLWDVDESANLETSRLIAESHAGVVVHTYTIDIGDRTAVESAANDVLGIVGSVDILVNNAGTAHGKYLTELLPGDIEHSFQTNLLSHFWTCQAFLPDMITANAGHIVAIASVAGIVGTSHLTDYSATKFGIIGFMESLDIELHNRNVSGINLTTVCPYYLNTALFKGIKTNYHCLLPILDADYVAERVINAIQLNKDFIYLPRMLYFLLGLKGVLPFPIIRYMGFMFGAHTAMLSLDSAERQVPLRRE</sequence>
<evidence type="ECO:0000256" key="11">
    <source>
        <dbReference type="ARBA" id="ARBA00082544"/>
    </source>
</evidence>
<evidence type="ECO:0000256" key="4">
    <source>
        <dbReference type="ARBA" id="ARBA00022857"/>
    </source>
</evidence>
<proteinExistence type="inferred from homology"/>
<dbReference type="SUPFAM" id="SSF51735">
    <property type="entry name" value="NAD(P)-binding Rossmann-fold domains"/>
    <property type="match status" value="1"/>
</dbReference>
<evidence type="ECO:0000256" key="5">
    <source>
        <dbReference type="ARBA" id="ARBA00022989"/>
    </source>
</evidence>
<reference evidence="15" key="1">
    <citation type="submission" date="2022-11" db="UniProtKB">
        <authorList>
            <consortium name="WormBaseParasite"/>
        </authorList>
    </citation>
    <scope>IDENTIFICATION</scope>
</reference>
<keyword evidence="5 13" id="KW-1133">Transmembrane helix</keyword>
<dbReference type="GO" id="GO:0016020">
    <property type="term" value="C:membrane"/>
    <property type="evidence" value="ECO:0007669"/>
    <property type="project" value="UniProtKB-SubCell"/>
</dbReference>
<evidence type="ECO:0000256" key="12">
    <source>
        <dbReference type="RuleBase" id="RU000363"/>
    </source>
</evidence>
<dbReference type="FunFam" id="3.40.50.720:FF:000131">
    <property type="entry name" value="Short-chain dehydrogenase/reductase 3"/>
    <property type="match status" value="1"/>
</dbReference>
<comment type="similarity">
    <text evidence="2 12">Belongs to the short-chain dehydrogenases/reductases (SDR) family.</text>
</comment>
<dbReference type="PRINTS" id="PR00080">
    <property type="entry name" value="SDRFAMILY"/>
</dbReference>
<evidence type="ECO:0000256" key="3">
    <source>
        <dbReference type="ARBA" id="ARBA00022692"/>
    </source>
</evidence>
<dbReference type="AlphaFoldDB" id="A0A914W999"/>
<dbReference type="GO" id="GO:0052650">
    <property type="term" value="F:all-trans-retinol dehydrogenase (NADP+) activity"/>
    <property type="evidence" value="ECO:0007669"/>
    <property type="project" value="UniProtKB-ARBA"/>
</dbReference>
<feature type="transmembrane region" description="Helical" evidence="13">
    <location>
        <begin position="278"/>
        <end position="298"/>
    </location>
</feature>
<comment type="function">
    <text evidence="9">Catalyzes the reduction of all-trans-retinal to all-trans-retinol in the presence of NADPH.</text>
</comment>
<dbReference type="InterPro" id="IPR002347">
    <property type="entry name" value="SDR_fam"/>
</dbReference>
<keyword evidence="4" id="KW-0521">NADP</keyword>
<evidence type="ECO:0000256" key="2">
    <source>
        <dbReference type="ARBA" id="ARBA00006484"/>
    </source>
</evidence>
<keyword evidence="7" id="KW-0443">Lipid metabolism</keyword>
<keyword evidence="6" id="KW-0560">Oxidoreductase</keyword>
<dbReference type="PRINTS" id="PR00081">
    <property type="entry name" value="GDHRDH"/>
</dbReference>
<dbReference type="PANTHER" id="PTHR24322:SF736">
    <property type="entry name" value="RETINOL DEHYDROGENASE 10"/>
    <property type="match status" value="1"/>
</dbReference>
<dbReference type="PANTHER" id="PTHR24322">
    <property type="entry name" value="PKSB"/>
    <property type="match status" value="1"/>
</dbReference>
<protein>
    <recommendedName>
        <fullName evidence="10">Short-chain dehydrogenase/reductase 3</fullName>
    </recommendedName>
    <alternativeName>
        <fullName evidence="11">Retinal short-chain dehydrogenase/reductase 1</fullName>
    </alternativeName>
</protein>
<evidence type="ECO:0000256" key="8">
    <source>
        <dbReference type="ARBA" id="ARBA00023136"/>
    </source>
</evidence>
<evidence type="ECO:0000256" key="7">
    <source>
        <dbReference type="ARBA" id="ARBA00023098"/>
    </source>
</evidence>
<accession>A0A914W999</accession>
<evidence type="ECO:0000256" key="1">
    <source>
        <dbReference type="ARBA" id="ARBA00004141"/>
    </source>
</evidence>
<keyword evidence="8 13" id="KW-0472">Membrane</keyword>
<keyword evidence="14" id="KW-1185">Reference proteome</keyword>
<dbReference type="WBParaSite" id="PSAMB.scaffold3466size18167.g21583.t1">
    <property type="protein sequence ID" value="PSAMB.scaffold3466size18167.g21583.t1"/>
    <property type="gene ID" value="PSAMB.scaffold3466size18167.g21583"/>
</dbReference>
<evidence type="ECO:0000313" key="15">
    <source>
        <dbReference type="WBParaSite" id="PSAMB.scaffold3466size18167.g21583.t1"/>
    </source>
</evidence>
<evidence type="ECO:0000256" key="13">
    <source>
        <dbReference type="SAM" id="Phobius"/>
    </source>
</evidence>
<dbReference type="Proteomes" id="UP000887566">
    <property type="component" value="Unplaced"/>
</dbReference>
<evidence type="ECO:0000256" key="6">
    <source>
        <dbReference type="ARBA" id="ARBA00023002"/>
    </source>
</evidence>
<feature type="transmembrane region" description="Helical" evidence="13">
    <location>
        <begin position="15"/>
        <end position="35"/>
    </location>
</feature>
<dbReference type="Gene3D" id="3.40.50.720">
    <property type="entry name" value="NAD(P)-binding Rossmann-like Domain"/>
    <property type="match status" value="1"/>
</dbReference>
<evidence type="ECO:0000256" key="9">
    <source>
        <dbReference type="ARBA" id="ARBA00059620"/>
    </source>
</evidence>
<dbReference type="CDD" id="cd05339">
    <property type="entry name" value="17beta-HSDXI-like_SDR_c"/>
    <property type="match status" value="1"/>
</dbReference>
<dbReference type="InterPro" id="IPR036291">
    <property type="entry name" value="NAD(P)-bd_dom_sf"/>
</dbReference>
<name>A0A914W999_9BILA</name>
<comment type="subcellular location">
    <subcellularLocation>
        <location evidence="1">Membrane</location>
        <topology evidence="1">Multi-pass membrane protein</topology>
    </subcellularLocation>
</comment>
<evidence type="ECO:0000313" key="14">
    <source>
        <dbReference type="Proteomes" id="UP000887566"/>
    </source>
</evidence>
<keyword evidence="3 13" id="KW-0812">Transmembrane</keyword>
<evidence type="ECO:0000256" key="10">
    <source>
        <dbReference type="ARBA" id="ARBA00068717"/>
    </source>
</evidence>
<organism evidence="14 15">
    <name type="scientific">Plectus sambesii</name>
    <dbReference type="NCBI Taxonomy" id="2011161"/>
    <lineage>
        <taxon>Eukaryota</taxon>
        <taxon>Metazoa</taxon>
        <taxon>Ecdysozoa</taxon>
        <taxon>Nematoda</taxon>
        <taxon>Chromadorea</taxon>
        <taxon>Plectida</taxon>
        <taxon>Plectina</taxon>
        <taxon>Plectoidea</taxon>
        <taxon>Plectidae</taxon>
        <taxon>Plectus</taxon>
    </lineage>
</organism>